<sequence>MTMERCPCGSGQDLEACCGPLLAGTPAPTAEALMRSRYVAYTRGDIDHLVRTMSVEARVDFDPIEARSIATDARWDGLEVHAVAGGGPDDDAGEVEYVARFRYKGQNRFHHERARFERDAQGAWQVAGGEANPRSAPRRVVKVGRNDPCPCGSGKKYKKCCGA</sequence>
<dbReference type="Pfam" id="PF17775">
    <property type="entry name" value="YchJ_M-like"/>
    <property type="match status" value="1"/>
</dbReference>
<dbReference type="InterPro" id="IPR048469">
    <property type="entry name" value="YchJ-like_M"/>
</dbReference>
<dbReference type="EMBL" id="JACIGK010000020">
    <property type="protein sequence ID" value="MBB4267032.1"/>
    <property type="molecule type" value="Genomic_DNA"/>
</dbReference>
<comment type="caution">
    <text evidence="2">The sequence shown here is derived from an EMBL/GenBank/DDBJ whole genome shotgun (WGS) entry which is preliminary data.</text>
</comment>
<dbReference type="Pfam" id="PF02810">
    <property type="entry name" value="SEC-C"/>
    <property type="match status" value="2"/>
</dbReference>
<evidence type="ECO:0000313" key="3">
    <source>
        <dbReference type="Proteomes" id="UP000554286"/>
    </source>
</evidence>
<dbReference type="InterPro" id="IPR032710">
    <property type="entry name" value="NTF2-like_dom_sf"/>
</dbReference>
<name>A0A7W6WB01_9PROT</name>
<evidence type="ECO:0000259" key="1">
    <source>
        <dbReference type="Pfam" id="PF17775"/>
    </source>
</evidence>
<feature type="domain" description="YchJ-like middle NTF2-like" evidence="1">
    <location>
        <begin position="29"/>
        <end position="125"/>
    </location>
</feature>
<dbReference type="SUPFAM" id="SSF103642">
    <property type="entry name" value="Sec-C motif"/>
    <property type="match status" value="1"/>
</dbReference>
<gene>
    <name evidence="2" type="ORF">GGD89_002670</name>
</gene>
<dbReference type="Gene3D" id="3.10.450.50">
    <property type="match status" value="1"/>
</dbReference>
<dbReference type="PANTHER" id="PTHR33747:SF1">
    <property type="entry name" value="ADENYLATE CYCLASE-ASSOCIATED CAP C-TERMINAL DOMAIN-CONTAINING PROTEIN"/>
    <property type="match status" value="1"/>
</dbReference>
<reference evidence="2 3" key="1">
    <citation type="submission" date="2020-08" db="EMBL/GenBank/DDBJ databases">
        <title>Genome sequencing of Purple Non-Sulfur Bacteria from various extreme environments.</title>
        <authorList>
            <person name="Mayer M."/>
        </authorList>
    </citation>
    <scope>NUCLEOTIDE SEQUENCE [LARGE SCALE GENOMIC DNA]</scope>
    <source>
        <strain evidence="2 3">JA131</strain>
    </source>
</reference>
<keyword evidence="3" id="KW-1185">Reference proteome</keyword>
<organism evidence="2 3">
    <name type="scientific">Roseospira visakhapatnamensis</name>
    <dbReference type="NCBI Taxonomy" id="390880"/>
    <lineage>
        <taxon>Bacteria</taxon>
        <taxon>Pseudomonadati</taxon>
        <taxon>Pseudomonadota</taxon>
        <taxon>Alphaproteobacteria</taxon>
        <taxon>Rhodospirillales</taxon>
        <taxon>Rhodospirillaceae</taxon>
        <taxon>Roseospira</taxon>
    </lineage>
</organism>
<dbReference type="InterPro" id="IPR004027">
    <property type="entry name" value="SEC_C_motif"/>
</dbReference>
<accession>A0A7W6WB01</accession>
<protein>
    <submittedName>
        <fullName evidence="2">SEC-C motif-containing protein</fullName>
    </submittedName>
</protein>
<proteinExistence type="predicted"/>
<dbReference type="PANTHER" id="PTHR33747">
    <property type="entry name" value="UPF0225 PROTEIN SCO1677"/>
    <property type="match status" value="1"/>
</dbReference>
<dbReference type="AlphaFoldDB" id="A0A7W6WB01"/>
<evidence type="ECO:0000313" key="2">
    <source>
        <dbReference type="EMBL" id="MBB4267032.1"/>
    </source>
</evidence>
<dbReference type="Proteomes" id="UP000554286">
    <property type="component" value="Unassembled WGS sequence"/>
</dbReference>
<dbReference type="SUPFAM" id="SSF54427">
    <property type="entry name" value="NTF2-like"/>
    <property type="match status" value="1"/>
</dbReference>